<protein>
    <submittedName>
        <fullName evidence="1">Uncharacterized protein</fullName>
    </submittedName>
</protein>
<accession>A0ACB9DYJ4</accession>
<comment type="caution">
    <text evidence="1">The sequence shown here is derived from an EMBL/GenBank/DDBJ whole genome shotgun (WGS) entry which is preliminary data.</text>
</comment>
<gene>
    <name evidence="1" type="ORF">L2E82_22805</name>
</gene>
<reference evidence="1 2" key="2">
    <citation type="journal article" date="2022" name="Mol. Ecol. Resour.">
        <title>The genomes of chicory, endive, great burdock and yacon provide insights into Asteraceae paleo-polyploidization history and plant inulin production.</title>
        <authorList>
            <person name="Fan W."/>
            <person name="Wang S."/>
            <person name="Wang H."/>
            <person name="Wang A."/>
            <person name="Jiang F."/>
            <person name="Liu H."/>
            <person name="Zhao H."/>
            <person name="Xu D."/>
            <person name="Zhang Y."/>
        </authorList>
    </citation>
    <scope>NUCLEOTIDE SEQUENCE [LARGE SCALE GENOMIC DNA]</scope>
    <source>
        <strain evidence="2">cv. Punajuju</strain>
        <tissue evidence="1">Leaves</tissue>
    </source>
</reference>
<name>A0ACB9DYJ4_CICIN</name>
<dbReference type="EMBL" id="CM042012">
    <property type="protein sequence ID" value="KAI3751714.1"/>
    <property type="molecule type" value="Genomic_DNA"/>
</dbReference>
<evidence type="ECO:0000313" key="2">
    <source>
        <dbReference type="Proteomes" id="UP001055811"/>
    </source>
</evidence>
<organism evidence="1 2">
    <name type="scientific">Cichorium intybus</name>
    <name type="common">Chicory</name>
    <dbReference type="NCBI Taxonomy" id="13427"/>
    <lineage>
        <taxon>Eukaryota</taxon>
        <taxon>Viridiplantae</taxon>
        <taxon>Streptophyta</taxon>
        <taxon>Embryophyta</taxon>
        <taxon>Tracheophyta</taxon>
        <taxon>Spermatophyta</taxon>
        <taxon>Magnoliopsida</taxon>
        <taxon>eudicotyledons</taxon>
        <taxon>Gunneridae</taxon>
        <taxon>Pentapetalae</taxon>
        <taxon>asterids</taxon>
        <taxon>campanulids</taxon>
        <taxon>Asterales</taxon>
        <taxon>Asteraceae</taxon>
        <taxon>Cichorioideae</taxon>
        <taxon>Cichorieae</taxon>
        <taxon>Cichoriinae</taxon>
        <taxon>Cichorium</taxon>
    </lineage>
</organism>
<keyword evidence="2" id="KW-1185">Reference proteome</keyword>
<evidence type="ECO:0000313" key="1">
    <source>
        <dbReference type="EMBL" id="KAI3751714.1"/>
    </source>
</evidence>
<sequence>MIAGHLVYCEIDHSHRKIKILNFHINRDIDGLFRLGLISPCSSTFQNRERSYENHINHERLYGRYLVNS</sequence>
<dbReference type="Proteomes" id="UP001055811">
    <property type="component" value="Linkage Group LG04"/>
</dbReference>
<reference evidence="2" key="1">
    <citation type="journal article" date="2022" name="Mol. Ecol. Resour.">
        <title>The genomes of chicory, endive, great burdock and yacon provide insights into Asteraceae palaeo-polyploidization history and plant inulin production.</title>
        <authorList>
            <person name="Fan W."/>
            <person name="Wang S."/>
            <person name="Wang H."/>
            <person name="Wang A."/>
            <person name="Jiang F."/>
            <person name="Liu H."/>
            <person name="Zhao H."/>
            <person name="Xu D."/>
            <person name="Zhang Y."/>
        </authorList>
    </citation>
    <scope>NUCLEOTIDE SEQUENCE [LARGE SCALE GENOMIC DNA]</scope>
    <source>
        <strain evidence="2">cv. Punajuju</strain>
    </source>
</reference>
<proteinExistence type="predicted"/>